<reference evidence="2" key="1">
    <citation type="submission" date="2016-08" db="EMBL/GenBank/DDBJ databases">
        <authorList>
            <person name="Varghese N."/>
            <person name="Submissions Spin"/>
        </authorList>
    </citation>
    <scope>NUCLEOTIDE SEQUENCE [LARGE SCALE GENOMIC DNA]</scope>
    <source>
        <strain evidence="2">REICA_082</strain>
    </source>
</reference>
<keyword evidence="2" id="KW-1185">Reference proteome</keyword>
<proteinExistence type="predicted"/>
<gene>
    <name evidence="1" type="ORF">GA0061071_103136</name>
</gene>
<dbReference type="Proteomes" id="UP000198975">
    <property type="component" value="Unassembled WGS sequence"/>
</dbReference>
<evidence type="ECO:0000313" key="1">
    <source>
        <dbReference type="EMBL" id="SCB95145.1"/>
    </source>
</evidence>
<sequence length="269" mass="30567">MALFQRLKTFFRALLVRRYRWPAQDITLPGNRLLHLVGSIHMGTQGMSPLPDALLQKLREADALIVEADVAGSDSPFDNLPPVAPLEQRLSPALLEELDKTLQTLSLSREEFEHRPAWHIALVLQATQAQRLGLRPEYGIDYQLLRAAQQYQVRILELEGTSSQLDLLRALPDGGNELLQDTLTHWHDNARLLQVMMSWWLEHAPAENEMELPGTFSQPLHEVLMQQRNQAWCEQLFALPPGRYVVAAGALHLYGDGNLPLLLRQRMAQ</sequence>
<name>A0A1C4AKJ1_9ENTR</name>
<dbReference type="CDD" id="cd14789">
    <property type="entry name" value="Tiki"/>
    <property type="match status" value="1"/>
</dbReference>
<accession>A0A1C4AKJ1</accession>
<evidence type="ECO:0008006" key="3">
    <source>
        <dbReference type="Google" id="ProtNLM"/>
    </source>
</evidence>
<dbReference type="PANTHER" id="PTHR40590:SF1">
    <property type="entry name" value="CYTOPLASMIC PROTEIN"/>
    <property type="match status" value="1"/>
</dbReference>
<dbReference type="Pfam" id="PF01963">
    <property type="entry name" value="TraB_PrgY_gumN"/>
    <property type="match status" value="1"/>
</dbReference>
<dbReference type="PANTHER" id="PTHR40590">
    <property type="entry name" value="CYTOPLASMIC PROTEIN-RELATED"/>
    <property type="match status" value="1"/>
</dbReference>
<evidence type="ECO:0000313" key="2">
    <source>
        <dbReference type="Proteomes" id="UP000198975"/>
    </source>
</evidence>
<dbReference type="InterPro" id="IPR002816">
    <property type="entry name" value="TraB/PrgY/GumN_fam"/>
</dbReference>
<dbReference type="AlphaFoldDB" id="A0A1C4AKJ1"/>
<dbReference type="OrthoDB" id="357294at2"/>
<organism evidence="1 2">
    <name type="scientific">Kosakonia oryzendophytica</name>
    <dbReference type="NCBI Taxonomy" id="1005665"/>
    <lineage>
        <taxon>Bacteria</taxon>
        <taxon>Pseudomonadati</taxon>
        <taxon>Pseudomonadota</taxon>
        <taxon>Gammaproteobacteria</taxon>
        <taxon>Enterobacterales</taxon>
        <taxon>Enterobacteriaceae</taxon>
        <taxon>Kosakonia</taxon>
    </lineage>
</organism>
<dbReference type="EMBL" id="FMAY01000003">
    <property type="protein sequence ID" value="SCB95145.1"/>
    <property type="molecule type" value="Genomic_DNA"/>
</dbReference>
<dbReference type="InterPro" id="IPR047111">
    <property type="entry name" value="YbaP-like"/>
</dbReference>
<protein>
    <recommendedName>
        <fullName evidence="3">Conjugal transfer protein TraB</fullName>
    </recommendedName>
</protein>
<dbReference type="RefSeq" id="WP_061497057.1">
    <property type="nucleotide sequence ID" value="NZ_CP115659.1"/>
</dbReference>